<dbReference type="Proteomes" id="UP000326354">
    <property type="component" value="Chromosome"/>
</dbReference>
<reference evidence="1 2" key="1">
    <citation type="submission" date="2019-08" db="EMBL/GenBank/DDBJ databases">
        <title>Complete genome sequence of Candidatus Uab amorphum.</title>
        <authorList>
            <person name="Shiratori T."/>
            <person name="Suzuki S."/>
            <person name="Kakizawa Y."/>
            <person name="Ishida K."/>
        </authorList>
    </citation>
    <scope>NUCLEOTIDE SEQUENCE [LARGE SCALE GENOMIC DNA]</scope>
    <source>
        <strain evidence="1 2">SRT547</strain>
    </source>
</reference>
<gene>
    <name evidence="1" type="ORF">UABAM_02149</name>
</gene>
<evidence type="ECO:0000313" key="2">
    <source>
        <dbReference type="Proteomes" id="UP000326354"/>
    </source>
</evidence>
<dbReference type="AlphaFoldDB" id="A0A5S9F3U3"/>
<protein>
    <submittedName>
        <fullName evidence="1">Uncharacterized protein</fullName>
    </submittedName>
</protein>
<dbReference type="KEGG" id="uam:UABAM_02149"/>
<dbReference type="OrthoDB" id="10015548at2"/>
<keyword evidence="2" id="KW-1185">Reference proteome</keyword>
<proteinExistence type="predicted"/>
<evidence type="ECO:0000313" key="1">
    <source>
        <dbReference type="EMBL" id="BBM83794.1"/>
    </source>
</evidence>
<accession>A0A5S9F3U3</accession>
<name>A0A5S9F3U3_UABAM</name>
<dbReference type="EMBL" id="AP019860">
    <property type="protein sequence ID" value="BBM83794.1"/>
    <property type="molecule type" value="Genomic_DNA"/>
</dbReference>
<organism evidence="1 2">
    <name type="scientific">Uabimicrobium amorphum</name>
    <dbReference type="NCBI Taxonomy" id="2596890"/>
    <lineage>
        <taxon>Bacteria</taxon>
        <taxon>Pseudomonadati</taxon>
        <taxon>Planctomycetota</taxon>
        <taxon>Candidatus Uabimicrobiia</taxon>
        <taxon>Candidatus Uabimicrobiales</taxon>
        <taxon>Candidatus Uabimicrobiaceae</taxon>
        <taxon>Candidatus Uabimicrobium</taxon>
    </lineage>
</organism>
<sequence>MSIEFHIVPEYKEILKKAQLDSYQKLMNGNVGQLISDANRSQIFRIDIEPPMFLKRTLKVQNKKIFDLLMRGCIPHADCYREKISVEEINKKNIDTMTIIAWGEERTFIFPKRGFLLVKKIDGTEVQDMFSAATPEERHNIYLYYAKLLASLHINGFFAPVRFKDIICREKKENGELKLALIDRSTNWPWPRRYTPKRAKKSFDRSMHYVKKYYPELPKAEHDYIYKCYCDFLQAK</sequence>
<dbReference type="RefSeq" id="WP_151967978.1">
    <property type="nucleotide sequence ID" value="NZ_AP019860.1"/>
</dbReference>